<keyword evidence="2" id="KW-1185">Reference proteome</keyword>
<dbReference type="Gene3D" id="1.10.150.400">
    <property type="match status" value="1"/>
</dbReference>
<protein>
    <submittedName>
        <fullName evidence="1">Putative HAD superfamily hydrolase</fullName>
    </submittedName>
</protein>
<comment type="caution">
    <text evidence="1">The sequence shown here is derived from an EMBL/GenBank/DDBJ whole genome shotgun (WGS) entry which is preliminary data.</text>
</comment>
<dbReference type="CDD" id="cd01427">
    <property type="entry name" value="HAD_like"/>
    <property type="match status" value="1"/>
</dbReference>
<evidence type="ECO:0000313" key="1">
    <source>
        <dbReference type="EMBL" id="MBA8822795.1"/>
    </source>
</evidence>
<gene>
    <name evidence="1" type="ORF">FHX42_000124</name>
</gene>
<dbReference type="AlphaFoldDB" id="A0A839DU48"/>
<dbReference type="GO" id="GO:0016787">
    <property type="term" value="F:hydrolase activity"/>
    <property type="evidence" value="ECO:0007669"/>
    <property type="project" value="UniProtKB-KW"/>
</dbReference>
<accession>A0A839DU48</accession>
<evidence type="ECO:0000313" key="2">
    <source>
        <dbReference type="Proteomes" id="UP000569329"/>
    </source>
</evidence>
<dbReference type="InterPro" id="IPR036412">
    <property type="entry name" value="HAD-like_sf"/>
</dbReference>
<name>A0A839DU48_9PSEU</name>
<reference evidence="1 2" key="1">
    <citation type="submission" date="2020-07" db="EMBL/GenBank/DDBJ databases">
        <title>Sequencing the genomes of 1000 actinobacteria strains.</title>
        <authorList>
            <person name="Klenk H.-P."/>
        </authorList>
    </citation>
    <scope>NUCLEOTIDE SEQUENCE [LARGE SCALE GENOMIC DNA]</scope>
    <source>
        <strain evidence="1 2">DSM 45975</strain>
    </source>
</reference>
<dbReference type="Gene3D" id="3.40.50.1000">
    <property type="entry name" value="HAD superfamily/HAD-like"/>
    <property type="match status" value="1"/>
</dbReference>
<dbReference type="Proteomes" id="UP000569329">
    <property type="component" value="Unassembled WGS sequence"/>
</dbReference>
<dbReference type="EMBL" id="JACGWZ010000001">
    <property type="protein sequence ID" value="MBA8822795.1"/>
    <property type="molecule type" value="Genomic_DNA"/>
</dbReference>
<sequence>MSTGARHRDNRGRLDYVHRLISDGSCSVVSLDVFDTILWRRVPRPVDLFELLGARLRRDGRAPEWLTDTSFRRMRVVAEEQARHRNRSHGSEVSLFEIWQEMPLSLFGDAPIEELVRAELELEREFTVVDLDVAEVIDSAAKHDVPVALVSDTYFTGDQLDHLLDRPELALPEDVRVFRSLHHGTDKASGLWQSVLGELECGPEQVVHVGDNEEADHTTPASSGVRTVHYRRIDDDFEPVLDRERLAAELSGDSAERLSPEHGDFGLTSLRAKTLSFAPDHPDRALDTAWRYGASVLGPVLTGFAEWVASRAHHAGNSVVWCPMREGELLSRLVNDAAAARGWNVEAKPVWLSRQVTAVALVDPYDRDSVHEFIRKSYRLTVGQLLAMLNLRPGDVPTLSTALNTLLDHGEIIDRVTDVMTETPHLTNSLAASVTTARERLLRSLRKSGALDSTDLTLVDLGWGGTIQWQLARILRKAQVDVAVSGLYVVTDERSTRLHQEGLRAEGYLGQAGNPHKVVEALRRSPEVVEQSVSAVCGSLIDFNEDGSPVLGASAGSDKQDGERRAVQDGVGAFQRQWNRYVANADGHWPTLTDTARAPLATVLTSALRSPTEAEAGVFGNWEHDDNFGSSVVTRILPEDLRPAVPYLSPNDLDDLHMRDAFWPALIAASDPRLAAAANARANGLIDPSAFDPSGEQSETRLRFRTGDDEWHDGPCKRVRINHNGLSFARLGFHARDATDVSLAIPGRPAIVRVDWIEATVFTTGDPAPKVLRWEKPEDFAGLTFAECTWLGGNMVQFATPHAALWLPLSVRAGAPVASAQITLAFAVLPQSDFSTRMPAAPTSARLVGRIHEEYRAKGAVGVVAGGARLLVRRLVGRR</sequence>
<dbReference type="SUPFAM" id="SSF56784">
    <property type="entry name" value="HAD-like"/>
    <property type="match status" value="1"/>
</dbReference>
<proteinExistence type="predicted"/>
<keyword evidence="1" id="KW-0378">Hydrolase</keyword>
<organism evidence="1 2">
    <name type="scientific">Halosaccharopolyspora lacisalsi</name>
    <dbReference type="NCBI Taxonomy" id="1000566"/>
    <lineage>
        <taxon>Bacteria</taxon>
        <taxon>Bacillati</taxon>
        <taxon>Actinomycetota</taxon>
        <taxon>Actinomycetes</taxon>
        <taxon>Pseudonocardiales</taxon>
        <taxon>Pseudonocardiaceae</taxon>
        <taxon>Halosaccharopolyspora</taxon>
    </lineage>
</organism>
<dbReference type="InterPro" id="IPR023214">
    <property type="entry name" value="HAD_sf"/>
</dbReference>